<evidence type="ECO:0000256" key="4">
    <source>
        <dbReference type="ARBA" id="ARBA00023136"/>
    </source>
</evidence>
<keyword evidence="3 5" id="KW-1133">Transmembrane helix</keyword>
<feature type="domain" description="DUF202" evidence="6">
    <location>
        <begin position="4"/>
        <end position="67"/>
    </location>
</feature>
<sequence length="104" mass="10916">MSAPTLAVERTALAWRRTALGAAACALLFTDQVLREGWGPLAVVSLCALVTALLLAALGWWRGHQLRHGRFGSRHGALAIAVTTTAMTVMGLIAVLGVLVDPNT</sequence>
<comment type="caution">
    <text evidence="7">The sequence shown here is derived from an EMBL/GenBank/DDBJ whole genome shotgun (WGS) entry which is preliminary data.</text>
</comment>
<dbReference type="Proteomes" id="UP001601444">
    <property type="component" value="Unassembled WGS sequence"/>
</dbReference>
<feature type="transmembrane region" description="Helical" evidence="5">
    <location>
        <begin position="37"/>
        <end position="58"/>
    </location>
</feature>
<evidence type="ECO:0000256" key="1">
    <source>
        <dbReference type="ARBA" id="ARBA00004127"/>
    </source>
</evidence>
<keyword evidence="8" id="KW-1185">Reference proteome</keyword>
<evidence type="ECO:0000313" key="7">
    <source>
        <dbReference type="EMBL" id="MFF0545236.1"/>
    </source>
</evidence>
<dbReference type="InterPro" id="IPR003807">
    <property type="entry name" value="DUF202"/>
</dbReference>
<gene>
    <name evidence="7" type="ORF">ACFYTF_20590</name>
</gene>
<feature type="transmembrane region" description="Helical" evidence="5">
    <location>
        <begin position="78"/>
        <end position="100"/>
    </location>
</feature>
<reference evidence="7 8" key="1">
    <citation type="submission" date="2024-10" db="EMBL/GenBank/DDBJ databases">
        <title>The Natural Products Discovery Center: Release of the First 8490 Sequenced Strains for Exploring Actinobacteria Biosynthetic Diversity.</title>
        <authorList>
            <person name="Kalkreuter E."/>
            <person name="Kautsar S.A."/>
            <person name="Yang D."/>
            <person name="Bader C.D."/>
            <person name="Teijaro C.N."/>
            <person name="Fluegel L."/>
            <person name="Davis C.M."/>
            <person name="Simpson J.R."/>
            <person name="Lauterbach L."/>
            <person name="Steele A.D."/>
            <person name="Gui C."/>
            <person name="Meng S."/>
            <person name="Li G."/>
            <person name="Viehrig K."/>
            <person name="Ye F."/>
            <person name="Su P."/>
            <person name="Kiefer A.F."/>
            <person name="Nichols A."/>
            <person name="Cepeda A.J."/>
            <person name="Yan W."/>
            <person name="Fan B."/>
            <person name="Jiang Y."/>
            <person name="Adhikari A."/>
            <person name="Zheng C.-J."/>
            <person name="Schuster L."/>
            <person name="Cowan T.M."/>
            <person name="Smanski M.J."/>
            <person name="Chevrette M.G."/>
            <person name="De Carvalho L.P.S."/>
            <person name="Shen B."/>
        </authorList>
    </citation>
    <scope>NUCLEOTIDE SEQUENCE [LARGE SCALE GENOMIC DNA]</scope>
    <source>
        <strain evidence="7 8">NPDC004045</strain>
    </source>
</reference>
<evidence type="ECO:0000256" key="5">
    <source>
        <dbReference type="SAM" id="Phobius"/>
    </source>
</evidence>
<proteinExistence type="predicted"/>
<keyword evidence="4 5" id="KW-0472">Membrane</keyword>
<dbReference type="EMBL" id="JBIAMX010000013">
    <property type="protein sequence ID" value="MFF0545236.1"/>
    <property type="molecule type" value="Genomic_DNA"/>
</dbReference>
<evidence type="ECO:0000259" key="6">
    <source>
        <dbReference type="Pfam" id="PF02656"/>
    </source>
</evidence>
<dbReference type="RefSeq" id="WP_387701713.1">
    <property type="nucleotide sequence ID" value="NZ_JBIAMX010000013.1"/>
</dbReference>
<accession>A0ABW6PS58</accession>
<organism evidence="7 8">
    <name type="scientific">Nocardia thailandica</name>
    <dbReference type="NCBI Taxonomy" id="257275"/>
    <lineage>
        <taxon>Bacteria</taxon>
        <taxon>Bacillati</taxon>
        <taxon>Actinomycetota</taxon>
        <taxon>Actinomycetes</taxon>
        <taxon>Mycobacteriales</taxon>
        <taxon>Nocardiaceae</taxon>
        <taxon>Nocardia</taxon>
    </lineage>
</organism>
<dbReference type="Pfam" id="PF02656">
    <property type="entry name" value="DUF202"/>
    <property type="match status" value="1"/>
</dbReference>
<evidence type="ECO:0000313" key="8">
    <source>
        <dbReference type="Proteomes" id="UP001601444"/>
    </source>
</evidence>
<comment type="subcellular location">
    <subcellularLocation>
        <location evidence="1">Endomembrane system</location>
        <topology evidence="1">Multi-pass membrane protein</topology>
    </subcellularLocation>
</comment>
<evidence type="ECO:0000256" key="2">
    <source>
        <dbReference type="ARBA" id="ARBA00022692"/>
    </source>
</evidence>
<keyword evidence="2 5" id="KW-0812">Transmembrane</keyword>
<protein>
    <submittedName>
        <fullName evidence="7">DUF202 domain-containing protein</fullName>
    </submittedName>
</protein>
<name>A0ABW6PS58_9NOCA</name>
<evidence type="ECO:0000256" key="3">
    <source>
        <dbReference type="ARBA" id="ARBA00022989"/>
    </source>
</evidence>